<evidence type="ECO:0000259" key="6">
    <source>
        <dbReference type="PROSITE" id="PS50035"/>
    </source>
</evidence>
<dbReference type="InterPro" id="IPR015679">
    <property type="entry name" value="PLipase_D_fam"/>
</dbReference>
<keyword evidence="5" id="KW-0812">Transmembrane</keyword>
<evidence type="ECO:0000256" key="3">
    <source>
        <dbReference type="ARBA" id="ARBA00022801"/>
    </source>
</evidence>
<feature type="transmembrane region" description="Helical" evidence="5">
    <location>
        <begin position="610"/>
        <end position="635"/>
    </location>
</feature>
<dbReference type="AlphaFoldDB" id="A0A0S2T9N8"/>
<gene>
    <name evidence="7" type="ORF">Tel_01060</name>
</gene>
<organism evidence="7 8">
    <name type="scientific">Candidatus Tenderia electrophaga</name>
    <dbReference type="NCBI Taxonomy" id="1748243"/>
    <lineage>
        <taxon>Bacteria</taxon>
        <taxon>Pseudomonadati</taxon>
        <taxon>Pseudomonadota</taxon>
        <taxon>Gammaproteobacteria</taxon>
        <taxon>Candidatus Tenderiales</taxon>
        <taxon>Candidatus Tenderiaceae</taxon>
        <taxon>Candidatus Tenderia</taxon>
    </lineage>
</organism>
<dbReference type="Pfam" id="PF09335">
    <property type="entry name" value="VTT_dom"/>
    <property type="match status" value="1"/>
</dbReference>
<feature type="transmembrane region" description="Helical" evidence="5">
    <location>
        <begin position="672"/>
        <end position="696"/>
    </location>
</feature>
<dbReference type="InterPro" id="IPR001736">
    <property type="entry name" value="PLipase_D/transphosphatidylase"/>
</dbReference>
<feature type="domain" description="PLD phosphodiesterase" evidence="6">
    <location>
        <begin position="344"/>
        <end position="371"/>
    </location>
</feature>
<dbReference type="PROSITE" id="PS50035">
    <property type="entry name" value="PLD"/>
    <property type="match status" value="2"/>
</dbReference>
<accession>A0A0S2T9N8</accession>
<feature type="transmembrane region" description="Helical" evidence="5">
    <location>
        <begin position="641"/>
        <end position="660"/>
    </location>
</feature>
<feature type="transmembrane region" description="Helical" evidence="5">
    <location>
        <begin position="485"/>
        <end position="505"/>
    </location>
</feature>
<dbReference type="CDD" id="cd09140">
    <property type="entry name" value="PLDc_vPLD1_2_like_bac_1"/>
    <property type="match status" value="1"/>
</dbReference>
<evidence type="ECO:0000256" key="2">
    <source>
        <dbReference type="ARBA" id="ARBA00022737"/>
    </source>
</evidence>
<protein>
    <recommendedName>
        <fullName evidence="6">PLD phosphodiesterase domain-containing protein</fullName>
    </recommendedName>
</protein>
<dbReference type="Gene3D" id="3.30.870.10">
    <property type="entry name" value="Endonuclease Chain A"/>
    <property type="match status" value="2"/>
</dbReference>
<dbReference type="GO" id="GO:0005886">
    <property type="term" value="C:plasma membrane"/>
    <property type="evidence" value="ECO:0007669"/>
    <property type="project" value="UniProtKB-ARBA"/>
</dbReference>
<dbReference type="SUPFAM" id="SSF56024">
    <property type="entry name" value="Phospholipase D/nuclease"/>
    <property type="match status" value="2"/>
</dbReference>
<dbReference type="CDD" id="cd09143">
    <property type="entry name" value="PLDc_vPLD1_2_like_bac_2"/>
    <property type="match status" value="1"/>
</dbReference>
<dbReference type="PANTHER" id="PTHR18896:SF76">
    <property type="entry name" value="PHOSPHOLIPASE"/>
    <property type="match status" value="1"/>
</dbReference>
<sequence>MPLFREGDNCWRVARADRVACLVDGEHYFAVLRQAILQAEHSIFILGWDINSRFALVREAVDDGMPVELRDLLNAAAAAKPDLNIYIVAWDFAALLALDREWLPEYRFSWRTHTRVKFRLQEAVTGASHHQKVVVIDDGLAFSGGLDLTFGRWDTSAHDIHDSRRRDTDSGPVPRPYHDVQMMASGPCAAALGELARQRWRDATGEQLPEPAQGKRLWLDDVEAEFHDVDVAISLTFAAKGHEQEQVRQVERLYLDMIEAAEDYIYIENQYLTADRIGEALVKSLQQEQGPEIVVITPFNTNGWLSQYTMDVLRSRMARRLRECDKYHRLRIWYPHLPDADAEMALNVHAKVMVVDDRLLRIGSSNLNNRSMGLDSECDVSFAVEDAAGRRAVQAFRNRLLAEHLDVEPAEVARHCRARGSLIAAVEQLQGRPRSLKNLQPQVSKEVEQNLPDKALIDPEVPVDGERLRDLLVPKPARRSTASRVMLVLLALVIILAMAAIWRWSPVAEMIDAQALSNKIREFQDNVFAPLAAVGIVMVGSLVSIPVTLLIVASMLVFGGLAGAVYGLSGALLSAAVAYIAGQHLGRDTLRRLAGPRLNQISKKLANRGILTVVVIRLIPIAPFVVVNLVAGVSHIHLRDFLIGSAIGMLPGIVALALITEGVMRAAQQPSVYHLSLVALVLLVLAGGGLALRHWLLNQKQRQS</sequence>
<dbReference type="InterPro" id="IPR032816">
    <property type="entry name" value="VTT_dom"/>
</dbReference>
<evidence type="ECO:0000256" key="4">
    <source>
        <dbReference type="ARBA" id="ARBA00023098"/>
    </source>
</evidence>
<feature type="domain" description="PLD phosphodiesterase" evidence="6">
    <location>
        <begin position="125"/>
        <end position="152"/>
    </location>
</feature>
<evidence type="ECO:0000313" key="7">
    <source>
        <dbReference type="EMBL" id="ALP51839.1"/>
    </source>
</evidence>
<proteinExistence type="predicted"/>
<dbReference type="GO" id="GO:0009395">
    <property type="term" value="P:phospholipid catabolic process"/>
    <property type="evidence" value="ECO:0007669"/>
    <property type="project" value="TreeGrafter"/>
</dbReference>
<feature type="transmembrane region" description="Helical" evidence="5">
    <location>
        <begin position="564"/>
        <end position="582"/>
    </location>
</feature>
<keyword evidence="3" id="KW-0378">Hydrolase</keyword>
<dbReference type="PANTHER" id="PTHR18896">
    <property type="entry name" value="PHOSPHOLIPASE D"/>
    <property type="match status" value="1"/>
</dbReference>
<evidence type="ECO:0000256" key="1">
    <source>
        <dbReference type="ARBA" id="ARBA00000798"/>
    </source>
</evidence>
<dbReference type="KEGG" id="tee:Tel_01060"/>
<keyword evidence="5" id="KW-1133">Transmembrane helix</keyword>
<dbReference type="InterPro" id="IPR025202">
    <property type="entry name" value="PLD-like_dom"/>
</dbReference>
<keyword evidence="2" id="KW-0677">Repeat</keyword>
<dbReference type="STRING" id="1748243.Tel_01060"/>
<keyword evidence="5" id="KW-0472">Membrane</keyword>
<comment type="catalytic activity">
    <reaction evidence="1">
        <text>a 1,2-diacyl-sn-glycero-3-phosphocholine + H2O = a 1,2-diacyl-sn-glycero-3-phosphate + choline + H(+)</text>
        <dbReference type="Rhea" id="RHEA:14445"/>
        <dbReference type="ChEBI" id="CHEBI:15354"/>
        <dbReference type="ChEBI" id="CHEBI:15377"/>
        <dbReference type="ChEBI" id="CHEBI:15378"/>
        <dbReference type="ChEBI" id="CHEBI:57643"/>
        <dbReference type="ChEBI" id="CHEBI:58608"/>
        <dbReference type="EC" id="3.1.4.4"/>
    </reaction>
</comment>
<dbReference type="GO" id="GO:0004630">
    <property type="term" value="F:phospholipase D activity"/>
    <property type="evidence" value="ECO:0007669"/>
    <property type="project" value="UniProtKB-EC"/>
</dbReference>
<dbReference type="SMART" id="SM00155">
    <property type="entry name" value="PLDc"/>
    <property type="match status" value="2"/>
</dbReference>
<keyword evidence="4" id="KW-0443">Lipid metabolism</keyword>
<reference evidence="7" key="1">
    <citation type="submission" date="2015-10" db="EMBL/GenBank/DDBJ databases">
        <title>Description of Candidatus Tenderia electrophaga gen. nov, sp. nov., an Uncultivated Electroautotroph from a Biocathode Enrichment.</title>
        <authorList>
            <person name="Eddie B.J."/>
            <person name="Malanoski A.P."/>
            <person name="Wang Z."/>
            <person name="Hall R.J."/>
            <person name="Oh S.D."/>
            <person name="Heiner C."/>
            <person name="Lin B."/>
            <person name="Strycharz-Glaven S.M."/>
        </authorList>
    </citation>
    <scope>NUCLEOTIDE SEQUENCE [LARGE SCALE GENOMIC DNA]</scope>
    <source>
        <strain evidence="7">NRL1</strain>
    </source>
</reference>
<dbReference type="Pfam" id="PF13091">
    <property type="entry name" value="PLDc_2"/>
    <property type="match status" value="1"/>
</dbReference>
<name>A0A0S2T9N8_9GAMM</name>
<dbReference type="Proteomes" id="UP000055136">
    <property type="component" value="Chromosome"/>
</dbReference>
<keyword evidence="8" id="KW-1185">Reference proteome</keyword>
<feature type="transmembrane region" description="Helical" evidence="5">
    <location>
        <begin position="526"/>
        <end position="558"/>
    </location>
</feature>
<dbReference type="EMBL" id="CP013099">
    <property type="protein sequence ID" value="ALP51839.1"/>
    <property type="molecule type" value="Genomic_DNA"/>
</dbReference>
<evidence type="ECO:0000313" key="8">
    <source>
        <dbReference type="Proteomes" id="UP000055136"/>
    </source>
</evidence>
<evidence type="ECO:0000256" key="5">
    <source>
        <dbReference type="SAM" id="Phobius"/>
    </source>
</evidence>